<accession>A0A561WYI2</accession>
<dbReference type="AlphaFoldDB" id="A0A561WYI2"/>
<keyword evidence="1" id="KW-1133">Transmembrane helix</keyword>
<feature type="transmembrane region" description="Helical" evidence="1">
    <location>
        <begin position="100"/>
        <end position="119"/>
    </location>
</feature>
<dbReference type="Proteomes" id="UP000319927">
    <property type="component" value="Unassembled WGS sequence"/>
</dbReference>
<comment type="caution">
    <text evidence="2">The sequence shown here is derived from an EMBL/GenBank/DDBJ whole genome shotgun (WGS) entry which is preliminary data.</text>
</comment>
<name>A0A561WYI2_9ACTN</name>
<evidence type="ECO:0000313" key="3">
    <source>
        <dbReference type="Proteomes" id="UP000319927"/>
    </source>
</evidence>
<evidence type="ECO:0000256" key="1">
    <source>
        <dbReference type="SAM" id="Phobius"/>
    </source>
</evidence>
<dbReference type="RefSeq" id="WP_170285254.1">
    <property type="nucleotide sequence ID" value="NZ_VIXA01000001.1"/>
</dbReference>
<evidence type="ECO:0000313" key="2">
    <source>
        <dbReference type="EMBL" id="TWG28925.1"/>
    </source>
</evidence>
<feature type="transmembrane region" description="Helical" evidence="1">
    <location>
        <begin position="31"/>
        <end position="57"/>
    </location>
</feature>
<protein>
    <submittedName>
        <fullName evidence="2">Uncharacterized protein</fullName>
    </submittedName>
</protein>
<organism evidence="2 3">
    <name type="scientific">Micromonospora palomenae</name>
    <dbReference type="NCBI Taxonomy" id="1461247"/>
    <lineage>
        <taxon>Bacteria</taxon>
        <taxon>Bacillati</taxon>
        <taxon>Actinomycetota</taxon>
        <taxon>Actinomycetes</taxon>
        <taxon>Micromonosporales</taxon>
        <taxon>Micromonosporaceae</taxon>
        <taxon>Micromonospora</taxon>
    </lineage>
</organism>
<keyword evidence="1" id="KW-0472">Membrane</keyword>
<gene>
    <name evidence="2" type="ORF">FHX75_112084</name>
</gene>
<dbReference type="EMBL" id="VIXA01000001">
    <property type="protein sequence ID" value="TWG28925.1"/>
    <property type="molecule type" value="Genomic_DNA"/>
</dbReference>
<feature type="transmembrane region" description="Helical" evidence="1">
    <location>
        <begin position="125"/>
        <end position="144"/>
    </location>
</feature>
<keyword evidence="1" id="KW-0812">Transmembrane</keyword>
<reference evidence="2 3" key="1">
    <citation type="submission" date="2019-06" db="EMBL/GenBank/DDBJ databases">
        <title>Sequencing the genomes of 1000 actinobacteria strains.</title>
        <authorList>
            <person name="Klenk H.-P."/>
        </authorList>
    </citation>
    <scope>NUCLEOTIDE SEQUENCE [LARGE SCALE GENOMIC DNA]</scope>
    <source>
        <strain evidence="2 3">DSM 102131</strain>
    </source>
</reference>
<proteinExistence type="predicted"/>
<sequence>MGNNLALLQLGDLARDLRFVSSALVTCGCKIPALVMVAGGAVISVYQALGGVLLATLRVPMVGRVRSRQGIGSAAPDRRAELVAILNQIGDAAYRRATRIMLLNAGLITPLALVAVPLAGPTGAAAATLAAEVLTAAVLGLAVLRRRGRLSAWIINPPPVGRARR</sequence>
<keyword evidence="3" id="KW-1185">Reference proteome</keyword>